<reference evidence="5" key="1">
    <citation type="submission" date="2021-01" db="EMBL/GenBank/DDBJ databases">
        <title>Whole genome shotgun sequence of Planotetraspora silvatica NBRC 100141.</title>
        <authorList>
            <person name="Komaki H."/>
            <person name="Tamura T."/>
        </authorList>
    </citation>
    <scope>NUCLEOTIDE SEQUENCE</scope>
    <source>
        <strain evidence="5">NBRC 100141</strain>
    </source>
</reference>
<dbReference type="PRINTS" id="PR00598">
    <property type="entry name" value="HTHMARR"/>
</dbReference>
<dbReference type="PROSITE" id="PS50995">
    <property type="entry name" value="HTH_MARR_2"/>
    <property type="match status" value="1"/>
</dbReference>
<keyword evidence="3" id="KW-0804">Transcription</keyword>
<proteinExistence type="predicted"/>
<evidence type="ECO:0000256" key="3">
    <source>
        <dbReference type="ARBA" id="ARBA00023163"/>
    </source>
</evidence>
<dbReference type="InterPro" id="IPR036390">
    <property type="entry name" value="WH_DNA-bd_sf"/>
</dbReference>
<dbReference type="InterPro" id="IPR036388">
    <property type="entry name" value="WH-like_DNA-bd_sf"/>
</dbReference>
<feature type="domain" description="HTH marR-type" evidence="4">
    <location>
        <begin position="1"/>
        <end position="99"/>
    </location>
</feature>
<evidence type="ECO:0000313" key="5">
    <source>
        <dbReference type="EMBL" id="GII50599.1"/>
    </source>
</evidence>
<dbReference type="Proteomes" id="UP000644610">
    <property type="component" value="Unassembled WGS sequence"/>
</dbReference>
<dbReference type="GO" id="GO:0003677">
    <property type="term" value="F:DNA binding"/>
    <property type="evidence" value="ECO:0007669"/>
    <property type="project" value="UniProtKB-KW"/>
</dbReference>
<organism evidence="5 6">
    <name type="scientific">Planotetraspora silvatica</name>
    <dbReference type="NCBI Taxonomy" id="234614"/>
    <lineage>
        <taxon>Bacteria</taxon>
        <taxon>Bacillati</taxon>
        <taxon>Actinomycetota</taxon>
        <taxon>Actinomycetes</taxon>
        <taxon>Streptosporangiales</taxon>
        <taxon>Streptosporangiaceae</taxon>
        <taxon>Planotetraspora</taxon>
    </lineage>
</organism>
<gene>
    <name evidence="5" type="ORF">Psi02_70230</name>
</gene>
<dbReference type="EMBL" id="BOOQ01000054">
    <property type="protein sequence ID" value="GII50599.1"/>
    <property type="molecule type" value="Genomic_DNA"/>
</dbReference>
<keyword evidence="6" id="KW-1185">Reference proteome</keyword>
<sequence length="109" mass="12218">MLATLEESGSASQAELSRRTGIYRSDVVAVINELADRGLVEHAHDPAARRRNVITMTQQGRSQLQRLDKLLAAIEDEVLAPLARREHDQFTELLTRLVDHHARSHSRGS</sequence>
<dbReference type="SUPFAM" id="SSF46785">
    <property type="entry name" value="Winged helix' DNA-binding domain"/>
    <property type="match status" value="1"/>
</dbReference>
<evidence type="ECO:0000259" key="4">
    <source>
        <dbReference type="PROSITE" id="PS50995"/>
    </source>
</evidence>
<dbReference type="Gene3D" id="1.10.10.10">
    <property type="entry name" value="Winged helix-like DNA-binding domain superfamily/Winged helix DNA-binding domain"/>
    <property type="match status" value="1"/>
</dbReference>
<protein>
    <recommendedName>
        <fullName evidence="4">HTH marR-type domain-containing protein</fullName>
    </recommendedName>
</protein>
<name>A0A8J3XRR9_9ACTN</name>
<dbReference type="SMART" id="SM00347">
    <property type="entry name" value="HTH_MARR"/>
    <property type="match status" value="1"/>
</dbReference>
<evidence type="ECO:0000256" key="1">
    <source>
        <dbReference type="ARBA" id="ARBA00023015"/>
    </source>
</evidence>
<dbReference type="Pfam" id="PF12802">
    <property type="entry name" value="MarR_2"/>
    <property type="match status" value="1"/>
</dbReference>
<dbReference type="PANTHER" id="PTHR42756">
    <property type="entry name" value="TRANSCRIPTIONAL REGULATOR, MARR"/>
    <property type="match status" value="1"/>
</dbReference>
<accession>A0A8J3XRR9</accession>
<dbReference type="PANTHER" id="PTHR42756:SF1">
    <property type="entry name" value="TRANSCRIPTIONAL REPRESSOR OF EMRAB OPERON"/>
    <property type="match status" value="1"/>
</dbReference>
<keyword evidence="2" id="KW-0238">DNA-binding</keyword>
<evidence type="ECO:0000256" key="2">
    <source>
        <dbReference type="ARBA" id="ARBA00023125"/>
    </source>
</evidence>
<evidence type="ECO:0000313" key="6">
    <source>
        <dbReference type="Proteomes" id="UP000644610"/>
    </source>
</evidence>
<keyword evidence="1" id="KW-0805">Transcription regulation</keyword>
<comment type="caution">
    <text evidence="5">The sequence shown here is derived from an EMBL/GenBank/DDBJ whole genome shotgun (WGS) entry which is preliminary data.</text>
</comment>
<dbReference type="AlphaFoldDB" id="A0A8J3XRR9"/>
<dbReference type="GO" id="GO:0003700">
    <property type="term" value="F:DNA-binding transcription factor activity"/>
    <property type="evidence" value="ECO:0007669"/>
    <property type="project" value="InterPro"/>
</dbReference>
<dbReference type="InterPro" id="IPR000835">
    <property type="entry name" value="HTH_MarR-typ"/>
</dbReference>